<dbReference type="InterPro" id="IPR006047">
    <property type="entry name" value="GH13_cat_dom"/>
</dbReference>
<dbReference type="Pfam" id="PF00128">
    <property type="entry name" value="Alpha-amylase"/>
    <property type="match status" value="1"/>
</dbReference>
<dbReference type="Gene3D" id="3.20.20.80">
    <property type="entry name" value="Glycosidases"/>
    <property type="match status" value="1"/>
</dbReference>
<keyword evidence="2" id="KW-0812">Transmembrane</keyword>
<feature type="transmembrane region" description="Helical" evidence="2">
    <location>
        <begin position="142"/>
        <end position="168"/>
    </location>
</feature>
<dbReference type="PANTHER" id="PTHR10357:SF179">
    <property type="entry name" value="NEUTRAL AND BASIC AMINO ACID TRANSPORT PROTEIN RBAT"/>
    <property type="match status" value="1"/>
</dbReference>
<keyword evidence="2" id="KW-1133">Transmembrane helix</keyword>
<organism evidence="4 5">
    <name type="scientific">Trichobilharzia regenti</name>
    <name type="common">Nasal bird schistosome</name>
    <dbReference type="NCBI Taxonomy" id="157069"/>
    <lineage>
        <taxon>Eukaryota</taxon>
        <taxon>Metazoa</taxon>
        <taxon>Spiralia</taxon>
        <taxon>Lophotrochozoa</taxon>
        <taxon>Platyhelminthes</taxon>
        <taxon>Trematoda</taxon>
        <taxon>Digenea</taxon>
        <taxon>Strigeidida</taxon>
        <taxon>Schistosomatoidea</taxon>
        <taxon>Schistosomatidae</taxon>
        <taxon>Trichobilharzia</taxon>
    </lineage>
</organism>
<dbReference type="Gene3D" id="3.90.400.10">
    <property type="entry name" value="Oligo-1,6-glucosidase, Domain 2"/>
    <property type="match status" value="1"/>
</dbReference>
<name>A0AA85K8K1_TRIRE</name>
<feature type="compositionally biased region" description="Low complexity" evidence="1">
    <location>
        <begin position="1"/>
        <end position="16"/>
    </location>
</feature>
<evidence type="ECO:0000256" key="1">
    <source>
        <dbReference type="SAM" id="MobiDB-lite"/>
    </source>
</evidence>
<evidence type="ECO:0000259" key="3">
    <source>
        <dbReference type="Pfam" id="PF00128"/>
    </source>
</evidence>
<keyword evidence="4" id="KW-1185">Reference proteome</keyword>
<feature type="domain" description="Glycosyl hydrolase family 13 catalytic" evidence="3">
    <location>
        <begin position="198"/>
        <end position="385"/>
    </location>
</feature>
<dbReference type="PANTHER" id="PTHR10357">
    <property type="entry name" value="ALPHA-AMYLASE FAMILY MEMBER"/>
    <property type="match status" value="1"/>
</dbReference>
<evidence type="ECO:0000256" key="2">
    <source>
        <dbReference type="SAM" id="Phobius"/>
    </source>
</evidence>
<evidence type="ECO:0000313" key="4">
    <source>
        <dbReference type="Proteomes" id="UP000050795"/>
    </source>
</evidence>
<reference evidence="4" key="1">
    <citation type="submission" date="2022-06" db="EMBL/GenBank/DDBJ databases">
        <authorList>
            <person name="Berger JAMES D."/>
            <person name="Berger JAMES D."/>
        </authorList>
    </citation>
    <scope>NUCLEOTIDE SEQUENCE [LARGE SCALE GENOMIC DNA]</scope>
</reference>
<dbReference type="SUPFAM" id="SSF51445">
    <property type="entry name" value="(Trans)glycosidases"/>
    <property type="match status" value="1"/>
</dbReference>
<evidence type="ECO:0000313" key="5">
    <source>
        <dbReference type="WBParaSite" id="TREG1_77390.1"/>
    </source>
</evidence>
<dbReference type="GO" id="GO:0004556">
    <property type="term" value="F:alpha-amylase activity"/>
    <property type="evidence" value="ECO:0007669"/>
    <property type="project" value="TreeGrafter"/>
</dbReference>
<protein>
    <recommendedName>
        <fullName evidence="3">Glycosyl hydrolase family 13 catalytic domain-containing protein</fullName>
    </recommendedName>
</protein>
<dbReference type="Proteomes" id="UP000050795">
    <property type="component" value="Unassembled WGS sequence"/>
</dbReference>
<feature type="region of interest" description="Disordered" evidence="1">
    <location>
        <begin position="1"/>
        <end position="46"/>
    </location>
</feature>
<dbReference type="GO" id="GO:0009313">
    <property type="term" value="P:oligosaccharide catabolic process"/>
    <property type="evidence" value="ECO:0007669"/>
    <property type="project" value="TreeGrafter"/>
</dbReference>
<proteinExistence type="predicted"/>
<dbReference type="InterPro" id="IPR045857">
    <property type="entry name" value="O16G_dom_2"/>
</dbReference>
<dbReference type="WBParaSite" id="TREG1_77390.1">
    <property type="protein sequence ID" value="TREG1_77390.1"/>
    <property type="gene ID" value="TREG1_77390"/>
</dbReference>
<keyword evidence="2" id="KW-0472">Membrane</keyword>
<reference evidence="5" key="2">
    <citation type="submission" date="2023-11" db="UniProtKB">
        <authorList>
            <consortium name="WormBaseParasite"/>
        </authorList>
    </citation>
    <scope>IDENTIFICATION</scope>
</reference>
<accession>A0AA85K8K1</accession>
<dbReference type="InterPro" id="IPR017853">
    <property type="entry name" value="GH"/>
</dbReference>
<dbReference type="AlphaFoldDB" id="A0AA85K8K1"/>
<sequence length="644" mass="73933">MSVGSSYSNRSGKNSSQQSDYPEDMTYNDNNEENYSEKLPRNDIYPTYGQNDVNENYYANDISGYANEGDYAISGIQKNKIYDPTSPFYGMDPELIGFVQKHNVVMDDGAVINKAAMLRKAAVDGKVKKKFQPPGGITMKCFIILIILFILLTVVIIIVMAIGITYAYKTLIPNLPPAKPWWRRTQFYQINIETWANDVQGPVGRLHDVIPRIPYLSSQIGVTSILLTNLLSSDANGIIDWVTINQSIDPTEEAFSSLLPQLIAKCKSPLGKLRSSKPINILIGLPLYSTSNRHQWFRVSQTDVNSMYASFYMWTNIEPVTDQQKRHYAYDSIRRAYYRHVHGNPNSPLLNLTNPNVQTEMIKIIKFWKENLQIKGVMITNSSNLLQEMVAGVRKILNTDTDNEFIWFADEPVIDAMVNTENKVCLFTLTINIRVPTRRNDLDSQIQQAMNNTLLRKCSPIWKVIQLSEDNKDFATIQKLAYFLPGSYLMMAGQEVDLVTGHKDLLKWSFDNYLDYTTYWPSNINLPQKGKQRLLDWKDYWEKSSSVSLLNTPIDQNTVYTFIPKGTHNLLSVVRQYESSIQRVYFIVSFQTLITIVHFQSILYDFNSPPKIHVAYDSKGEYQGKRKFSDEALVNNQVLLLYYY</sequence>